<dbReference type="PANTHER" id="PTHR33070">
    <property type="entry name" value="OS06G0725500 PROTEIN"/>
    <property type="match status" value="1"/>
</dbReference>
<evidence type="ECO:0000313" key="2">
    <source>
        <dbReference type="Proteomes" id="UP000593572"/>
    </source>
</evidence>
<gene>
    <name evidence="1" type="ORF">Golob_021988</name>
</gene>
<keyword evidence="2" id="KW-1185">Reference proteome</keyword>
<dbReference type="PANTHER" id="PTHR33070:SF129">
    <property type="entry name" value="DUF241 DOMAIN PROTEIN"/>
    <property type="match status" value="1"/>
</dbReference>
<dbReference type="EMBL" id="JABEZX010000002">
    <property type="protein sequence ID" value="MBA0551090.1"/>
    <property type="molecule type" value="Genomic_DNA"/>
</dbReference>
<name>A0A7J8LF77_9ROSI</name>
<evidence type="ECO:0000313" key="1">
    <source>
        <dbReference type="EMBL" id="MBA0551090.1"/>
    </source>
</evidence>
<dbReference type="GO" id="GO:0048364">
    <property type="term" value="P:root development"/>
    <property type="evidence" value="ECO:0007669"/>
    <property type="project" value="InterPro"/>
</dbReference>
<proteinExistence type="predicted"/>
<dbReference type="Pfam" id="PF03087">
    <property type="entry name" value="BPS1"/>
    <property type="match status" value="1"/>
</dbReference>
<dbReference type="AlphaFoldDB" id="A0A7J8LF77"/>
<comment type="caution">
    <text evidence="1">The sequence shown here is derived from an EMBL/GenBank/DDBJ whole genome shotgun (WGS) entry which is preliminary data.</text>
</comment>
<organism evidence="1 2">
    <name type="scientific">Gossypium lobatum</name>
    <dbReference type="NCBI Taxonomy" id="34289"/>
    <lineage>
        <taxon>Eukaryota</taxon>
        <taxon>Viridiplantae</taxon>
        <taxon>Streptophyta</taxon>
        <taxon>Embryophyta</taxon>
        <taxon>Tracheophyta</taxon>
        <taxon>Spermatophyta</taxon>
        <taxon>Magnoliopsida</taxon>
        <taxon>eudicotyledons</taxon>
        <taxon>Gunneridae</taxon>
        <taxon>Pentapetalae</taxon>
        <taxon>rosids</taxon>
        <taxon>malvids</taxon>
        <taxon>Malvales</taxon>
        <taxon>Malvaceae</taxon>
        <taxon>Malvoideae</taxon>
        <taxon>Gossypium</taxon>
    </lineage>
</organism>
<protein>
    <submittedName>
        <fullName evidence="1">Uncharacterized protein</fullName>
    </submittedName>
</protein>
<sequence>MSQKLSGLRNLYELVDNLLQLPLTQKSLAQQCNDKQVNELLNGSLKLLGVCGVAKDAFYCRPRKIPNNFHQF</sequence>
<dbReference type="GO" id="GO:0048367">
    <property type="term" value="P:shoot system development"/>
    <property type="evidence" value="ECO:0007669"/>
    <property type="project" value="InterPro"/>
</dbReference>
<accession>A0A7J8LF77</accession>
<dbReference type="InterPro" id="IPR004320">
    <property type="entry name" value="BPS1_pln"/>
</dbReference>
<reference evidence="1 2" key="1">
    <citation type="journal article" date="2019" name="Genome Biol. Evol.">
        <title>Insights into the evolution of the New World diploid cottons (Gossypium, subgenus Houzingenia) based on genome sequencing.</title>
        <authorList>
            <person name="Grover C.E."/>
            <person name="Arick M.A. 2nd"/>
            <person name="Thrash A."/>
            <person name="Conover J.L."/>
            <person name="Sanders W.S."/>
            <person name="Peterson D.G."/>
            <person name="Frelichowski J.E."/>
            <person name="Scheffler J.A."/>
            <person name="Scheffler B.E."/>
            <person name="Wendel J.F."/>
        </authorList>
    </citation>
    <scope>NUCLEOTIDE SEQUENCE [LARGE SCALE GENOMIC DNA]</scope>
    <source>
        <strain evidence="1">157</strain>
        <tissue evidence="1">Leaf</tissue>
    </source>
</reference>
<dbReference type="Proteomes" id="UP000593572">
    <property type="component" value="Unassembled WGS sequence"/>
</dbReference>